<feature type="region of interest" description="Disordered" evidence="1">
    <location>
        <begin position="205"/>
        <end position="268"/>
    </location>
</feature>
<evidence type="ECO:0000313" key="3">
    <source>
        <dbReference type="Proteomes" id="UP000652013"/>
    </source>
</evidence>
<dbReference type="Proteomes" id="UP000652013">
    <property type="component" value="Unassembled WGS sequence"/>
</dbReference>
<comment type="caution">
    <text evidence="2">The sequence shown here is derived from an EMBL/GenBank/DDBJ whole genome shotgun (WGS) entry which is preliminary data.</text>
</comment>
<keyword evidence="3" id="KW-1185">Reference proteome</keyword>
<gene>
    <name evidence="2" type="ORF">Sya03_30510</name>
</gene>
<dbReference type="InterPro" id="IPR013783">
    <property type="entry name" value="Ig-like_fold"/>
</dbReference>
<dbReference type="Gene3D" id="2.60.40.10">
    <property type="entry name" value="Immunoglobulins"/>
    <property type="match status" value="2"/>
</dbReference>
<dbReference type="SUPFAM" id="SSF69304">
    <property type="entry name" value="Tricorn protease N-terminal domain"/>
    <property type="match status" value="1"/>
</dbReference>
<feature type="compositionally biased region" description="Low complexity" evidence="1">
    <location>
        <begin position="205"/>
        <end position="243"/>
    </location>
</feature>
<dbReference type="AlphaFoldDB" id="A0A8J3Y997"/>
<dbReference type="GO" id="GO:0005975">
    <property type="term" value="P:carbohydrate metabolic process"/>
    <property type="evidence" value="ECO:0007669"/>
    <property type="project" value="UniProtKB-ARBA"/>
</dbReference>
<sequence length="891" mass="91193">MWASGLVVSAVVGGLVAGYSAFPTSSLAAVSPGATVRVSVTDAGEGLPGSSYDPSVSADGRWVAFSTTAPLDPADDDGDRRGDLDVYVRDTVNGRTRLVSHGVGGTAVGTSALPSISGDGRYIAFWTDATNIPADAPRGRRIVVCDRDPDGDGTFGDGCAHTVVSGSDYDPVNPHISADGSLVSYEVPQGTIGLLSSAPNAAAARKAPNAPAAAATPDPGGNNTPGPGGSNTPDPGGSNTPSPTFSPSPSPSPSGPVDPEEPVDDTFGDYWTGWIELVSLSTDDAGRLRRPLPEDHTVVEAPGALTVDGRRYTVDHYADSTLAAGGGHVAFVARYEDADPERFATRSAVFDHEIGTESFVRLDVAADGTPLPGFAREAGQPALSGDGSRYAYVDRADRDAPVVRAYDRDADDDGVLTGDGVALPTEVASRTTAGRAALGGYPAFSADGRYLAFATPSLGTHNGVDTARDELDRCLSDRDSDRRVPSPSHCDVVVRDLVVDAARAEADLPRLPGELVSASLREECGAGETCEGDGHSVMPVLTADGSAVAFASEATDLVAGDANKSADVFLRRFEPALAAEPVDLGTVPLGSSALADVPVRHTGFGPLAVAEIVVEGAHATDFAVFPAETCTAQVLHVTGQCVVSVRFQPTAVGPRTATVRLVPVRGAPLDIVVTGVGAPAPTGGFTALPAGLDFGARAVLHQSPVRPVTVTNTGDGPLTIGAVTLAGANPGDYRITADTCRNRVVAVDATCRIDVRHQPRGVGDRPAVLRVDHSATLSHTVPLTGAGSAPTLTPSPTVVKSGDVIRLNGANFPPGGTVRLGFRGLPADLTVKAAADGSFSTPFVVMAHVETGLRPMLATATAAGLAAPLEAEAELLVTRGSLQPPDFIFRN</sequence>
<feature type="compositionally biased region" description="Acidic residues" evidence="1">
    <location>
        <begin position="258"/>
        <end position="267"/>
    </location>
</feature>
<evidence type="ECO:0008006" key="4">
    <source>
        <dbReference type="Google" id="ProtNLM"/>
    </source>
</evidence>
<proteinExistence type="predicted"/>
<reference evidence="2" key="1">
    <citation type="submission" date="2021-01" db="EMBL/GenBank/DDBJ databases">
        <title>Whole genome shotgun sequence of Spirilliplanes yamanashiensis NBRC 15828.</title>
        <authorList>
            <person name="Komaki H."/>
            <person name="Tamura T."/>
        </authorList>
    </citation>
    <scope>NUCLEOTIDE SEQUENCE</scope>
    <source>
        <strain evidence="2">NBRC 15828</strain>
    </source>
</reference>
<organism evidence="2 3">
    <name type="scientific">Spirilliplanes yamanashiensis</name>
    <dbReference type="NCBI Taxonomy" id="42233"/>
    <lineage>
        <taxon>Bacteria</taxon>
        <taxon>Bacillati</taxon>
        <taxon>Actinomycetota</taxon>
        <taxon>Actinomycetes</taxon>
        <taxon>Micromonosporales</taxon>
        <taxon>Micromonosporaceae</taxon>
        <taxon>Spirilliplanes</taxon>
    </lineage>
</organism>
<dbReference type="InterPro" id="IPR011042">
    <property type="entry name" value="6-blade_b-propeller_TolB-like"/>
</dbReference>
<dbReference type="NCBIfam" id="NF012200">
    <property type="entry name" value="choice_anch_D"/>
    <property type="match status" value="2"/>
</dbReference>
<dbReference type="EMBL" id="BOOY01000023">
    <property type="protein sequence ID" value="GIJ03699.1"/>
    <property type="molecule type" value="Genomic_DNA"/>
</dbReference>
<dbReference type="Gene3D" id="2.120.10.30">
    <property type="entry name" value="TolB, C-terminal domain"/>
    <property type="match status" value="1"/>
</dbReference>
<accession>A0A8J3Y997</accession>
<evidence type="ECO:0000256" key="1">
    <source>
        <dbReference type="SAM" id="MobiDB-lite"/>
    </source>
</evidence>
<dbReference type="InterPro" id="IPR011659">
    <property type="entry name" value="WD40"/>
</dbReference>
<evidence type="ECO:0000313" key="2">
    <source>
        <dbReference type="EMBL" id="GIJ03699.1"/>
    </source>
</evidence>
<dbReference type="Pfam" id="PF07676">
    <property type="entry name" value="PD40"/>
    <property type="match status" value="2"/>
</dbReference>
<feature type="compositionally biased region" description="Pro residues" evidence="1">
    <location>
        <begin position="244"/>
        <end position="256"/>
    </location>
</feature>
<name>A0A8J3Y997_9ACTN</name>
<protein>
    <recommendedName>
        <fullName evidence="4">WD40 repeat protein</fullName>
    </recommendedName>
</protein>